<evidence type="ECO:0000256" key="2">
    <source>
        <dbReference type="ARBA" id="ARBA00022499"/>
    </source>
</evidence>
<keyword evidence="9 11" id="KW-0539">Nucleus</keyword>
<accession>A0A345D1P0</accession>
<keyword evidence="6" id="KW-0805">Transcription regulation</keyword>
<dbReference type="InterPro" id="IPR036388">
    <property type="entry name" value="WH-like_DNA-bd_sf"/>
</dbReference>
<dbReference type="PROSITE" id="PS00658">
    <property type="entry name" value="FORK_HEAD_2"/>
    <property type="match status" value="1"/>
</dbReference>
<dbReference type="GO" id="GO:0030154">
    <property type="term" value="P:cell differentiation"/>
    <property type="evidence" value="ECO:0007669"/>
    <property type="project" value="UniProtKB-KW"/>
</dbReference>
<evidence type="ECO:0000256" key="10">
    <source>
        <dbReference type="ARBA" id="ARBA00034872"/>
    </source>
</evidence>
<evidence type="ECO:0000259" key="13">
    <source>
        <dbReference type="PROSITE" id="PS50039"/>
    </source>
</evidence>
<evidence type="ECO:0000256" key="5">
    <source>
        <dbReference type="ARBA" id="ARBA00022843"/>
    </source>
</evidence>
<feature type="compositionally biased region" description="Basic and acidic residues" evidence="12">
    <location>
        <begin position="48"/>
        <end position="57"/>
    </location>
</feature>
<feature type="DNA-binding region" description="Fork-head" evidence="11">
    <location>
        <begin position="130"/>
        <end position="224"/>
    </location>
</feature>
<organism evidence="14">
    <name type="scientific">Rapana venosa</name>
    <name type="common">Veined rapa whelk</name>
    <name type="synonym">Rapana thomasiana</name>
    <dbReference type="NCBI Taxonomy" id="55521"/>
    <lineage>
        <taxon>Eukaryota</taxon>
        <taxon>Metazoa</taxon>
        <taxon>Spiralia</taxon>
        <taxon>Lophotrochozoa</taxon>
        <taxon>Mollusca</taxon>
        <taxon>Gastropoda</taxon>
        <taxon>Caenogastropoda</taxon>
        <taxon>Neogastropoda</taxon>
        <taxon>Muricoidea</taxon>
        <taxon>Muricidae</taxon>
        <taxon>Rapana</taxon>
    </lineage>
</organism>
<evidence type="ECO:0000256" key="11">
    <source>
        <dbReference type="PROSITE-ProRule" id="PRU00089"/>
    </source>
</evidence>
<keyword evidence="4" id="KW-0221">Differentiation</keyword>
<dbReference type="FunFam" id="1.10.10.10:FF:000016">
    <property type="entry name" value="Forkhead box protein I1"/>
    <property type="match status" value="1"/>
</dbReference>
<evidence type="ECO:0000256" key="3">
    <source>
        <dbReference type="ARBA" id="ARBA00022553"/>
    </source>
</evidence>
<name>A0A345D1P0_RAPVE</name>
<feature type="compositionally biased region" description="Basic and acidic residues" evidence="12">
    <location>
        <begin position="119"/>
        <end position="128"/>
    </location>
</feature>
<feature type="domain" description="Fork-head" evidence="13">
    <location>
        <begin position="130"/>
        <end position="224"/>
    </location>
</feature>
<evidence type="ECO:0000256" key="1">
    <source>
        <dbReference type="ARBA" id="ARBA00004123"/>
    </source>
</evidence>
<protein>
    <recommendedName>
        <fullName evidence="10">Forkhead box protein L2</fullName>
    </recommendedName>
</protein>
<evidence type="ECO:0000256" key="6">
    <source>
        <dbReference type="ARBA" id="ARBA00023015"/>
    </source>
</evidence>
<dbReference type="Gene3D" id="1.10.10.10">
    <property type="entry name" value="Winged helix-like DNA-binding domain superfamily/Winged helix DNA-binding domain"/>
    <property type="match status" value="1"/>
</dbReference>
<dbReference type="EMBL" id="MF808043">
    <property type="protein sequence ID" value="AXF79607.1"/>
    <property type="molecule type" value="mRNA"/>
</dbReference>
<dbReference type="PANTHER" id="PTHR11829:SF411">
    <property type="entry name" value="FORKHEAD BOX PROTEIN L2"/>
    <property type="match status" value="1"/>
</dbReference>
<dbReference type="PANTHER" id="PTHR11829">
    <property type="entry name" value="FORKHEAD BOX PROTEIN"/>
    <property type="match status" value="1"/>
</dbReference>
<evidence type="ECO:0000256" key="4">
    <source>
        <dbReference type="ARBA" id="ARBA00022782"/>
    </source>
</evidence>
<evidence type="ECO:0000256" key="7">
    <source>
        <dbReference type="ARBA" id="ARBA00023125"/>
    </source>
</evidence>
<feature type="region of interest" description="Disordered" evidence="12">
    <location>
        <begin position="1"/>
        <end position="129"/>
    </location>
</feature>
<dbReference type="GO" id="GO:0009653">
    <property type="term" value="P:anatomical structure morphogenesis"/>
    <property type="evidence" value="ECO:0007669"/>
    <property type="project" value="TreeGrafter"/>
</dbReference>
<dbReference type="PRINTS" id="PR00053">
    <property type="entry name" value="FORKHEAD"/>
</dbReference>
<evidence type="ECO:0000256" key="8">
    <source>
        <dbReference type="ARBA" id="ARBA00023163"/>
    </source>
</evidence>
<sequence>MSEYGQKSAGLSYVHKMTSPPDLCVQNKPTPACRGSSPRTSPPPSYKSEQRDTDSETKSPSTNDVKKEHKDTTTTNKTNNINNEDGDENSTSTTTKGSSGSSNNNNSNNNSSSNSSGVKEADSFKDPNVKPPYSYVALIAMAIKESGEKRLTLSGIYQFIIGKFPYYEKNKKGWQNSIRHNLSLNECFVKVPREGGGERKGNYWTLDPAFDDMFEKGNYRRRRRMKRPYRPPISLPKPLFADSNCAFGPMSFAAKAYLGQGYHHPQQYPQYPGWPLTPHHHHHHHHHSSSAAASVTSPNMAMSQLGGYGGASACQRVPASINGLNPYPSMQTGAMGGMQISPSASPYSHSSHGQFSVNDYTSVGAAATSAAFSFPCRQQSMGDNFSPVYGYYGDRTVPAFNSRNFITLPK</sequence>
<dbReference type="GO" id="GO:0005634">
    <property type="term" value="C:nucleus"/>
    <property type="evidence" value="ECO:0007669"/>
    <property type="project" value="UniProtKB-SubCell"/>
</dbReference>
<comment type="subcellular location">
    <subcellularLocation>
        <location evidence="1 11">Nucleus</location>
    </subcellularLocation>
</comment>
<keyword evidence="5" id="KW-0832">Ubl conjugation</keyword>
<evidence type="ECO:0000313" key="14">
    <source>
        <dbReference type="EMBL" id="AXF79607.1"/>
    </source>
</evidence>
<keyword evidence="3" id="KW-0597">Phosphoprotein</keyword>
<feature type="compositionally biased region" description="Basic residues" evidence="12">
    <location>
        <begin position="278"/>
        <end position="288"/>
    </location>
</feature>
<feature type="region of interest" description="Disordered" evidence="12">
    <location>
        <begin position="273"/>
        <end position="296"/>
    </location>
</feature>
<reference evidence="14" key="1">
    <citation type="submission" date="2017-09" db="EMBL/GenBank/DDBJ databases">
        <title>Molecular cloning and expression of FoxL2 gene in Rapana venosa.</title>
        <authorList>
            <person name="Bi J."/>
            <person name="Li Q."/>
            <person name="Yu H."/>
        </authorList>
    </citation>
    <scope>NUCLEOTIDE SEQUENCE</scope>
</reference>
<dbReference type="GO" id="GO:0000981">
    <property type="term" value="F:DNA-binding transcription factor activity, RNA polymerase II-specific"/>
    <property type="evidence" value="ECO:0007669"/>
    <property type="project" value="TreeGrafter"/>
</dbReference>
<dbReference type="InterPro" id="IPR030456">
    <property type="entry name" value="TF_fork_head_CS_2"/>
</dbReference>
<dbReference type="AlphaFoldDB" id="A0A345D1P0"/>
<dbReference type="InterPro" id="IPR036390">
    <property type="entry name" value="WH_DNA-bd_sf"/>
</dbReference>
<dbReference type="SMART" id="SM00339">
    <property type="entry name" value="FH"/>
    <property type="match status" value="1"/>
</dbReference>
<proteinExistence type="evidence at transcript level"/>
<dbReference type="PROSITE" id="PS00657">
    <property type="entry name" value="FORK_HEAD_1"/>
    <property type="match status" value="1"/>
</dbReference>
<dbReference type="InterPro" id="IPR018122">
    <property type="entry name" value="TF_fork_head_CS_1"/>
</dbReference>
<dbReference type="InterPro" id="IPR047515">
    <property type="entry name" value="FH_FOXL2"/>
</dbReference>
<dbReference type="Pfam" id="PF00250">
    <property type="entry name" value="Forkhead"/>
    <property type="match status" value="1"/>
</dbReference>
<keyword evidence="8" id="KW-0804">Transcription</keyword>
<dbReference type="InterPro" id="IPR001766">
    <property type="entry name" value="Fork_head_dom"/>
</dbReference>
<dbReference type="PROSITE" id="PS50039">
    <property type="entry name" value="FORK_HEAD_3"/>
    <property type="match status" value="1"/>
</dbReference>
<dbReference type="CDD" id="cd20028">
    <property type="entry name" value="FH_FOXL2"/>
    <property type="match status" value="1"/>
</dbReference>
<keyword evidence="2" id="KW-1017">Isopeptide bond</keyword>
<keyword evidence="7 11" id="KW-0238">DNA-binding</keyword>
<dbReference type="InterPro" id="IPR050211">
    <property type="entry name" value="FOX_domain-containing"/>
</dbReference>
<evidence type="ECO:0000256" key="9">
    <source>
        <dbReference type="ARBA" id="ARBA00023242"/>
    </source>
</evidence>
<dbReference type="SUPFAM" id="SSF46785">
    <property type="entry name" value="Winged helix' DNA-binding domain"/>
    <property type="match status" value="1"/>
</dbReference>
<evidence type="ECO:0000256" key="12">
    <source>
        <dbReference type="SAM" id="MobiDB-lite"/>
    </source>
</evidence>
<dbReference type="GO" id="GO:0000978">
    <property type="term" value="F:RNA polymerase II cis-regulatory region sequence-specific DNA binding"/>
    <property type="evidence" value="ECO:0007669"/>
    <property type="project" value="TreeGrafter"/>
</dbReference>
<feature type="compositionally biased region" description="Low complexity" evidence="12">
    <location>
        <begin position="73"/>
        <end position="117"/>
    </location>
</feature>